<evidence type="ECO:0000259" key="1">
    <source>
        <dbReference type="Pfam" id="PF04037"/>
    </source>
</evidence>
<dbReference type="EnsemblPlants" id="AET7Gv21356100.29">
    <property type="protein sequence ID" value="AET7Gv21356100.29"/>
    <property type="gene ID" value="AET7Gv21356100"/>
</dbReference>
<dbReference type="Pfam" id="PF04037">
    <property type="entry name" value="DUF382"/>
    <property type="match status" value="1"/>
</dbReference>
<accession>A0A453TDL1</accession>
<dbReference type="AlphaFoldDB" id="A0A453TDL1"/>
<reference evidence="2" key="4">
    <citation type="submission" date="2019-03" db="UniProtKB">
        <authorList>
            <consortium name="EnsemblPlants"/>
        </authorList>
    </citation>
    <scope>IDENTIFICATION</scope>
</reference>
<keyword evidence="3" id="KW-1185">Reference proteome</keyword>
<reference evidence="2" key="5">
    <citation type="journal article" date="2021" name="G3 (Bethesda)">
        <title>Aegilops tauschii genome assembly Aet v5.0 features greater sequence contiguity and improved annotation.</title>
        <authorList>
            <person name="Wang L."/>
            <person name="Zhu T."/>
            <person name="Rodriguez J.C."/>
            <person name="Deal K.R."/>
            <person name="Dubcovsky J."/>
            <person name="McGuire P.E."/>
            <person name="Lux T."/>
            <person name="Spannagl M."/>
            <person name="Mayer K.F.X."/>
            <person name="Baldrich P."/>
            <person name="Meyers B.C."/>
            <person name="Huo N."/>
            <person name="Gu Y.Q."/>
            <person name="Zhou H."/>
            <person name="Devos K.M."/>
            <person name="Bennetzen J.L."/>
            <person name="Unver T."/>
            <person name="Budak H."/>
            <person name="Gulick P.J."/>
            <person name="Galiba G."/>
            <person name="Kalapos B."/>
            <person name="Nelson D.R."/>
            <person name="Li P."/>
            <person name="You F.M."/>
            <person name="Luo M.C."/>
            <person name="Dvorak J."/>
        </authorList>
    </citation>
    <scope>NUCLEOTIDE SEQUENCE [LARGE SCALE GENOMIC DNA]</scope>
    <source>
        <strain evidence="2">cv. AL8/78</strain>
    </source>
</reference>
<name>A0A453TDL1_AEGTS</name>
<proteinExistence type="predicted"/>
<dbReference type="InterPro" id="IPR007180">
    <property type="entry name" value="DUF382"/>
</dbReference>
<protein>
    <recommendedName>
        <fullName evidence="1">DUF382 domain-containing protein</fullName>
    </recommendedName>
</protein>
<dbReference type="PANTHER" id="PTHR12785">
    <property type="entry name" value="SPLICING FACTOR 3B"/>
    <property type="match status" value="1"/>
</dbReference>
<reference evidence="2" key="3">
    <citation type="journal article" date="2017" name="Nature">
        <title>Genome sequence of the progenitor of the wheat D genome Aegilops tauschii.</title>
        <authorList>
            <person name="Luo M.C."/>
            <person name="Gu Y.Q."/>
            <person name="Puiu D."/>
            <person name="Wang H."/>
            <person name="Twardziok S.O."/>
            <person name="Deal K.R."/>
            <person name="Huo N."/>
            <person name="Zhu T."/>
            <person name="Wang L."/>
            <person name="Wang Y."/>
            <person name="McGuire P.E."/>
            <person name="Liu S."/>
            <person name="Long H."/>
            <person name="Ramasamy R.K."/>
            <person name="Rodriguez J.C."/>
            <person name="Van S.L."/>
            <person name="Yuan L."/>
            <person name="Wang Z."/>
            <person name="Xia Z."/>
            <person name="Xiao L."/>
            <person name="Anderson O.D."/>
            <person name="Ouyang S."/>
            <person name="Liang Y."/>
            <person name="Zimin A.V."/>
            <person name="Pertea G."/>
            <person name="Qi P."/>
            <person name="Bennetzen J.L."/>
            <person name="Dai X."/>
            <person name="Dawson M.W."/>
            <person name="Muller H.G."/>
            <person name="Kugler K."/>
            <person name="Rivarola-Duarte L."/>
            <person name="Spannagl M."/>
            <person name="Mayer K.F.X."/>
            <person name="Lu F.H."/>
            <person name="Bevan M.W."/>
            <person name="Leroy P."/>
            <person name="Li P."/>
            <person name="You F.M."/>
            <person name="Sun Q."/>
            <person name="Liu Z."/>
            <person name="Lyons E."/>
            <person name="Wicker T."/>
            <person name="Salzberg S.L."/>
            <person name="Devos K.M."/>
            <person name="Dvorak J."/>
        </authorList>
    </citation>
    <scope>NUCLEOTIDE SEQUENCE [LARGE SCALE GENOMIC DNA]</scope>
    <source>
        <strain evidence="2">cv. AL8/78</strain>
    </source>
</reference>
<feature type="domain" description="DUF382" evidence="1">
    <location>
        <begin position="30"/>
        <end position="71"/>
    </location>
</feature>
<reference evidence="3" key="2">
    <citation type="journal article" date="2017" name="Nat. Plants">
        <title>The Aegilops tauschii genome reveals multiple impacts of transposons.</title>
        <authorList>
            <person name="Zhao G."/>
            <person name="Zou C."/>
            <person name="Li K."/>
            <person name="Wang K."/>
            <person name="Li T."/>
            <person name="Gao L."/>
            <person name="Zhang X."/>
            <person name="Wang H."/>
            <person name="Yang Z."/>
            <person name="Liu X."/>
            <person name="Jiang W."/>
            <person name="Mao L."/>
            <person name="Kong X."/>
            <person name="Jiao Y."/>
            <person name="Jia J."/>
        </authorList>
    </citation>
    <scope>NUCLEOTIDE SEQUENCE [LARGE SCALE GENOMIC DNA]</scope>
    <source>
        <strain evidence="3">cv. AL8/78</strain>
    </source>
</reference>
<evidence type="ECO:0000313" key="3">
    <source>
        <dbReference type="Proteomes" id="UP000015105"/>
    </source>
</evidence>
<evidence type="ECO:0000313" key="2">
    <source>
        <dbReference type="EnsemblPlants" id="AET7Gv21356100.29"/>
    </source>
</evidence>
<sequence>MKEEAIVLSKKQRKQLRRVKISELRQTCSRPDVVEVWDGNAPDPKLLVCLKSCRNTVPVPRHWCQKRKYLQLAGTVVTIEEAGNGVVLLEWFL</sequence>
<dbReference type="InterPro" id="IPR052584">
    <property type="entry name" value="U2_snRNP_Complex_Component"/>
</dbReference>
<dbReference type="Gramene" id="AET7Gv21356100.29">
    <property type="protein sequence ID" value="AET7Gv21356100.29"/>
    <property type="gene ID" value="AET7Gv21356100"/>
</dbReference>
<reference evidence="3" key="1">
    <citation type="journal article" date="2014" name="Science">
        <title>Ancient hybridizations among the ancestral genomes of bread wheat.</title>
        <authorList>
            <consortium name="International Wheat Genome Sequencing Consortium,"/>
            <person name="Marcussen T."/>
            <person name="Sandve S.R."/>
            <person name="Heier L."/>
            <person name="Spannagl M."/>
            <person name="Pfeifer M."/>
            <person name="Jakobsen K.S."/>
            <person name="Wulff B.B."/>
            <person name="Steuernagel B."/>
            <person name="Mayer K.F."/>
            <person name="Olsen O.A."/>
        </authorList>
    </citation>
    <scope>NUCLEOTIDE SEQUENCE [LARGE SCALE GENOMIC DNA]</scope>
    <source>
        <strain evidence="3">cv. AL8/78</strain>
    </source>
</reference>
<organism evidence="2 3">
    <name type="scientific">Aegilops tauschii subsp. strangulata</name>
    <name type="common">Goatgrass</name>
    <dbReference type="NCBI Taxonomy" id="200361"/>
    <lineage>
        <taxon>Eukaryota</taxon>
        <taxon>Viridiplantae</taxon>
        <taxon>Streptophyta</taxon>
        <taxon>Embryophyta</taxon>
        <taxon>Tracheophyta</taxon>
        <taxon>Spermatophyta</taxon>
        <taxon>Magnoliopsida</taxon>
        <taxon>Liliopsida</taxon>
        <taxon>Poales</taxon>
        <taxon>Poaceae</taxon>
        <taxon>BOP clade</taxon>
        <taxon>Pooideae</taxon>
        <taxon>Triticodae</taxon>
        <taxon>Triticeae</taxon>
        <taxon>Triticinae</taxon>
        <taxon>Aegilops</taxon>
    </lineage>
</organism>
<dbReference type="PANTHER" id="PTHR12785:SF6">
    <property type="entry name" value="SPLICING FACTOR 3B SUBUNIT 2"/>
    <property type="match status" value="1"/>
</dbReference>
<dbReference type="Proteomes" id="UP000015105">
    <property type="component" value="Chromosome 7D"/>
</dbReference>
<dbReference type="GO" id="GO:0005634">
    <property type="term" value="C:nucleus"/>
    <property type="evidence" value="ECO:0007669"/>
    <property type="project" value="InterPro"/>
</dbReference>